<evidence type="ECO:0000256" key="5">
    <source>
        <dbReference type="ARBA" id="ARBA00022989"/>
    </source>
</evidence>
<keyword evidence="3" id="KW-1003">Cell membrane</keyword>
<keyword evidence="5 7" id="KW-1133">Transmembrane helix</keyword>
<evidence type="ECO:0000256" key="3">
    <source>
        <dbReference type="ARBA" id="ARBA00022475"/>
    </source>
</evidence>
<feature type="transmembrane region" description="Helical" evidence="7">
    <location>
        <begin position="238"/>
        <end position="259"/>
    </location>
</feature>
<dbReference type="InterPro" id="IPR000515">
    <property type="entry name" value="MetI-like"/>
</dbReference>
<keyword evidence="10" id="KW-1185">Reference proteome</keyword>
<evidence type="ECO:0000256" key="2">
    <source>
        <dbReference type="ARBA" id="ARBA00022448"/>
    </source>
</evidence>
<proteinExistence type="inferred from homology"/>
<evidence type="ECO:0000259" key="8">
    <source>
        <dbReference type="PROSITE" id="PS50928"/>
    </source>
</evidence>
<dbReference type="Pfam" id="PF00528">
    <property type="entry name" value="BPD_transp_1"/>
    <property type="match status" value="1"/>
</dbReference>
<dbReference type="PANTHER" id="PTHR43744">
    <property type="entry name" value="ABC TRANSPORTER PERMEASE PROTEIN MG189-RELATED-RELATED"/>
    <property type="match status" value="1"/>
</dbReference>
<evidence type="ECO:0000256" key="7">
    <source>
        <dbReference type="RuleBase" id="RU363032"/>
    </source>
</evidence>
<evidence type="ECO:0000313" key="10">
    <source>
        <dbReference type="Proteomes" id="UP000029518"/>
    </source>
</evidence>
<feature type="transmembrane region" description="Helical" evidence="7">
    <location>
        <begin position="7"/>
        <end position="28"/>
    </location>
</feature>
<feature type="transmembrane region" description="Helical" evidence="7">
    <location>
        <begin position="139"/>
        <end position="159"/>
    </location>
</feature>
<gene>
    <name evidence="9" type="ORF">PBOR_25675</name>
</gene>
<dbReference type="AlphaFoldDB" id="A0A089LLD9"/>
<dbReference type="HOGENOM" id="CLU_016047_1_2_9"/>
<dbReference type="RefSeq" id="WP_042216274.1">
    <property type="nucleotide sequence ID" value="NZ_CP009285.1"/>
</dbReference>
<keyword evidence="2 7" id="KW-0813">Transport</keyword>
<dbReference type="SUPFAM" id="SSF161098">
    <property type="entry name" value="MetI-like"/>
    <property type="match status" value="1"/>
</dbReference>
<dbReference type="Proteomes" id="UP000029518">
    <property type="component" value="Chromosome"/>
</dbReference>
<evidence type="ECO:0000256" key="6">
    <source>
        <dbReference type="ARBA" id="ARBA00023136"/>
    </source>
</evidence>
<feature type="transmembrane region" description="Helical" evidence="7">
    <location>
        <begin position="180"/>
        <end position="202"/>
    </location>
</feature>
<accession>A0A089LLD9</accession>
<dbReference type="InterPro" id="IPR035906">
    <property type="entry name" value="MetI-like_sf"/>
</dbReference>
<dbReference type="GO" id="GO:0005886">
    <property type="term" value="C:plasma membrane"/>
    <property type="evidence" value="ECO:0007669"/>
    <property type="project" value="UniProtKB-SubCell"/>
</dbReference>
<keyword evidence="4 7" id="KW-0812">Transmembrane</keyword>
<evidence type="ECO:0000256" key="1">
    <source>
        <dbReference type="ARBA" id="ARBA00004651"/>
    </source>
</evidence>
<dbReference type="CDD" id="cd06261">
    <property type="entry name" value="TM_PBP2"/>
    <property type="match status" value="1"/>
</dbReference>
<protein>
    <submittedName>
        <fullName evidence="9">Sugar ABC transporter permease</fullName>
    </submittedName>
</protein>
<feature type="transmembrane region" description="Helical" evidence="7">
    <location>
        <begin position="67"/>
        <end position="91"/>
    </location>
</feature>
<feature type="transmembrane region" description="Helical" evidence="7">
    <location>
        <begin position="103"/>
        <end position="127"/>
    </location>
</feature>
<evidence type="ECO:0000256" key="4">
    <source>
        <dbReference type="ARBA" id="ARBA00022692"/>
    </source>
</evidence>
<comment type="subcellular location">
    <subcellularLocation>
        <location evidence="1 7">Cell membrane</location>
        <topology evidence="1 7">Multi-pass membrane protein</topology>
    </subcellularLocation>
</comment>
<dbReference type="EMBL" id="CP009285">
    <property type="protein sequence ID" value="AIQ59963.1"/>
    <property type="molecule type" value="Genomic_DNA"/>
</dbReference>
<dbReference type="PROSITE" id="PS50928">
    <property type="entry name" value="ABC_TM1"/>
    <property type="match status" value="1"/>
</dbReference>
<name>A0A089LLD9_PAEBO</name>
<reference evidence="9" key="1">
    <citation type="submission" date="2014-08" db="EMBL/GenBank/DDBJ databases">
        <title>Comparative genomics of the Paenibacillus odorifer group.</title>
        <authorList>
            <person name="den Bakker H.C."/>
            <person name="Tsai Y.-C.Y.-C."/>
            <person name="Martin N."/>
            <person name="Korlach J."/>
            <person name="Wiedmann M."/>
        </authorList>
    </citation>
    <scope>NUCLEOTIDE SEQUENCE [LARGE SCALE GENOMIC DNA]</scope>
    <source>
        <strain evidence="9">DSM 13188</strain>
    </source>
</reference>
<evidence type="ECO:0000313" key="9">
    <source>
        <dbReference type="EMBL" id="AIQ59963.1"/>
    </source>
</evidence>
<dbReference type="KEGG" id="pbd:PBOR_25675"/>
<sequence>MTKSTKTILWVFFLFVALVQLFPLIWLADFSFLSSNEFYSSSILKWPSAPQWQNYINAWVDGKFLRYFINSAFITTVTILLTVVLSLTLGYAFTRMEWKFRSVFFTIILLGIMIPIHATLLPNFAIFKALGLTDSYLGLILPYTAVSVPMGTFILTGFLRSIPKALEESAIVDGANIYRIVFQIIAPLTAPALVTVVVTTFLNCWNEFIMASTFLSKDALKTLPFSVMNFAGQYSSDYGSQFAVMVLTSIPAIVIYAIFNEQITKGVTAGAVKG</sequence>
<comment type="similarity">
    <text evidence="7">Belongs to the binding-protein-dependent transport system permease family.</text>
</comment>
<feature type="domain" description="ABC transmembrane type-1" evidence="8">
    <location>
        <begin position="68"/>
        <end position="259"/>
    </location>
</feature>
<dbReference type="Gene3D" id="1.10.3720.10">
    <property type="entry name" value="MetI-like"/>
    <property type="match status" value="1"/>
</dbReference>
<keyword evidence="6 7" id="KW-0472">Membrane</keyword>
<dbReference type="OrthoDB" id="187395at2"/>
<organism evidence="9 10">
    <name type="scientific">Paenibacillus borealis</name>
    <dbReference type="NCBI Taxonomy" id="160799"/>
    <lineage>
        <taxon>Bacteria</taxon>
        <taxon>Bacillati</taxon>
        <taxon>Bacillota</taxon>
        <taxon>Bacilli</taxon>
        <taxon>Bacillales</taxon>
        <taxon>Paenibacillaceae</taxon>
        <taxon>Paenibacillus</taxon>
    </lineage>
</organism>
<dbReference type="GO" id="GO:0055085">
    <property type="term" value="P:transmembrane transport"/>
    <property type="evidence" value="ECO:0007669"/>
    <property type="project" value="InterPro"/>
</dbReference>
<dbReference type="PANTHER" id="PTHR43744:SF12">
    <property type="entry name" value="ABC TRANSPORTER PERMEASE PROTEIN MG189-RELATED"/>
    <property type="match status" value="1"/>
</dbReference>